<evidence type="ECO:0000259" key="7">
    <source>
        <dbReference type="Pfam" id="PF00962"/>
    </source>
</evidence>
<dbReference type="OrthoDB" id="272271at2759"/>
<dbReference type="GeneID" id="14870107"/>
<dbReference type="GO" id="GO:0046103">
    <property type="term" value="P:inosine biosynthetic process"/>
    <property type="evidence" value="ECO:0007669"/>
    <property type="project" value="TreeGrafter"/>
</dbReference>
<dbReference type="GO" id="GO:0004000">
    <property type="term" value="F:adenosine deaminase activity"/>
    <property type="evidence" value="ECO:0007669"/>
    <property type="project" value="TreeGrafter"/>
</dbReference>
<keyword evidence="9" id="KW-1185">Reference proteome</keyword>
<keyword evidence="6" id="KW-0862">Zinc</keyword>
<dbReference type="PANTHER" id="PTHR11409">
    <property type="entry name" value="ADENOSINE DEAMINASE"/>
    <property type="match status" value="1"/>
</dbReference>
<protein>
    <recommendedName>
        <fullName evidence="3">adenosine deaminase</fullName>
        <ecNumber evidence="3">3.5.4.4</ecNumber>
    </recommendedName>
</protein>
<evidence type="ECO:0000256" key="3">
    <source>
        <dbReference type="ARBA" id="ARBA00012784"/>
    </source>
</evidence>
<evidence type="ECO:0000256" key="1">
    <source>
        <dbReference type="ARBA" id="ARBA00001947"/>
    </source>
</evidence>
<evidence type="ECO:0000313" key="8">
    <source>
        <dbReference type="EMBL" id="EGG18123.1"/>
    </source>
</evidence>
<organism evidence="8 9">
    <name type="scientific">Cavenderia fasciculata</name>
    <name type="common">Slime mold</name>
    <name type="synonym">Dictyostelium fasciculatum</name>
    <dbReference type="NCBI Taxonomy" id="261658"/>
    <lineage>
        <taxon>Eukaryota</taxon>
        <taxon>Amoebozoa</taxon>
        <taxon>Evosea</taxon>
        <taxon>Eumycetozoa</taxon>
        <taxon>Dictyostelia</taxon>
        <taxon>Acytosteliales</taxon>
        <taxon>Cavenderiaceae</taxon>
        <taxon>Cavenderia</taxon>
    </lineage>
</organism>
<name>F4Q2A3_CACFS</name>
<dbReference type="PANTHER" id="PTHR11409:SF43">
    <property type="entry name" value="ADENOSINE DEAMINASE"/>
    <property type="match status" value="1"/>
</dbReference>
<comment type="cofactor">
    <cofactor evidence="1">
        <name>Zn(2+)</name>
        <dbReference type="ChEBI" id="CHEBI:29105"/>
    </cofactor>
</comment>
<dbReference type="Pfam" id="PF00962">
    <property type="entry name" value="A_deaminase"/>
    <property type="match status" value="2"/>
</dbReference>
<dbReference type="OMA" id="FYEMCED"/>
<evidence type="ECO:0000313" key="9">
    <source>
        <dbReference type="Proteomes" id="UP000007797"/>
    </source>
</evidence>
<comment type="similarity">
    <text evidence="2">Belongs to the metallo-dependent hydrolases superfamily. Adenosine and AMP deaminases family.</text>
</comment>
<gene>
    <name evidence="8" type="primary">ada</name>
    <name evidence="8" type="ORF">DFA_06790</name>
</gene>
<dbReference type="Proteomes" id="UP000007797">
    <property type="component" value="Unassembled WGS sequence"/>
</dbReference>
<dbReference type="EMBL" id="GL883020">
    <property type="protein sequence ID" value="EGG18123.1"/>
    <property type="molecule type" value="Genomic_DNA"/>
</dbReference>
<feature type="domain" description="Adenosine deaminase" evidence="7">
    <location>
        <begin position="16"/>
        <end position="358"/>
    </location>
</feature>
<accession>F4Q2A3</accession>
<keyword evidence="5" id="KW-0378">Hydrolase</keyword>
<feature type="domain" description="Adenosine deaminase" evidence="7">
    <location>
        <begin position="415"/>
        <end position="749"/>
    </location>
</feature>
<dbReference type="EC" id="3.5.4.4" evidence="3"/>
<dbReference type="GO" id="GO:0005829">
    <property type="term" value="C:cytosol"/>
    <property type="evidence" value="ECO:0007669"/>
    <property type="project" value="TreeGrafter"/>
</dbReference>
<sequence>MIPNKEITFEICKQLPKAELHRHLDGSIRLTTLLELAVEEKIELPTYDLEELSTYILKDKNCNGLPHFLEAFQYTLKVMQTARMLIKSNQNQIKEYLNFFFFFLDSITRIFYEMCEDAINDGVTYLEVRFSPVLHTEKGLSLSAVMEAVCEGLALAEMKLPMKASIIVCGLRHLSPSVTKDLAEVAWRYRSKGVRGFDLAGPEDGFGSKYHKEAFQVIRSKCINVTLHSGEDSNWESVADSIHECGANRIGHGIAIQQNPQLLDYMINRGIPIECCLTSNLQIKGIKSIADHPIRRYFDKGAVVTLCCDNTTMSNITLSGEFKLAIDTFNFSVEEVIRLIDHSFASTFLDAPMKDRLRIESVKRAIEIFRDAGYDLEPLYQNAPYYLERGINVTLPVYKFTPIPTMSLDIISNLPKADLHCRLDGSVSIGLMWDEMVANDYKLLKAVQARFNLKLADINEFRSVIQCPSGHTVETIQRAKKIMNMLLQTAEQLQRGFDDVMTRALQDKVSYIEVHFRPASHTFGGLSLQDAFQVLVDRRVHWQDKGLTIAFILFVSPSRDDPVSFFEIAQMAVANRQKSVVGFGIFGTDVIPPSEMKYFRKTFDFLKSQNFNVVQFAGHSGIESMVSTINDAGASRLSGAFQVNHFPEMMNYLANYRIPVELSLSEYLKIFTSEFSFTSPVRHMTDNNVPVVICSLRSSLYTFTRNEMLFEIAKNSQFNLLHVLRLLRNAFSYNFQDFNTKKQLKKQFDDISTTYLETLGIKNPQIY</sequence>
<evidence type="ECO:0000256" key="2">
    <source>
        <dbReference type="ARBA" id="ARBA00006676"/>
    </source>
</evidence>
<dbReference type="SUPFAM" id="SSF51556">
    <property type="entry name" value="Metallo-dependent hydrolases"/>
    <property type="match status" value="2"/>
</dbReference>
<evidence type="ECO:0000256" key="4">
    <source>
        <dbReference type="ARBA" id="ARBA00022723"/>
    </source>
</evidence>
<evidence type="ECO:0000256" key="5">
    <source>
        <dbReference type="ARBA" id="ARBA00022801"/>
    </source>
</evidence>
<dbReference type="RefSeq" id="XP_004366164.1">
    <property type="nucleotide sequence ID" value="XM_004366107.1"/>
</dbReference>
<dbReference type="GO" id="GO:0006154">
    <property type="term" value="P:adenosine catabolic process"/>
    <property type="evidence" value="ECO:0007669"/>
    <property type="project" value="TreeGrafter"/>
</dbReference>
<dbReference type="InterPro" id="IPR001365">
    <property type="entry name" value="A_deaminase_dom"/>
</dbReference>
<dbReference type="Gene3D" id="3.20.20.140">
    <property type="entry name" value="Metal-dependent hydrolases"/>
    <property type="match status" value="2"/>
</dbReference>
<reference evidence="9" key="1">
    <citation type="journal article" date="2011" name="Genome Res.">
        <title>Phylogeny-wide analysis of social amoeba genomes highlights ancient origins for complex intercellular communication.</title>
        <authorList>
            <person name="Heidel A.J."/>
            <person name="Lawal H.M."/>
            <person name="Felder M."/>
            <person name="Schilde C."/>
            <person name="Helps N.R."/>
            <person name="Tunggal B."/>
            <person name="Rivero F."/>
            <person name="John U."/>
            <person name="Schleicher M."/>
            <person name="Eichinger L."/>
            <person name="Platzer M."/>
            <person name="Noegel A.A."/>
            <person name="Schaap P."/>
            <person name="Gloeckner G."/>
        </authorList>
    </citation>
    <scope>NUCLEOTIDE SEQUENCE [LARGE SCALE GENOMIC DNA]</scope>
    <source>
        <strain evidence="9">SH3</strain>
    </source>
</reference>
<evidence type="ECO:0000256" key="6">
    <source>
        <dbReference type="ARBA" id="ARBA00022833"/>
    </source>
</evidence>
<dbReference type="AlphaFoldDB" id="F4Q2A3"/>
<dbReference type="NCBIfam" id="TIGR01430">
    <property type="entry name" value="aden_deam"/>
    <property type="match status" value="1"/>
</dbReference>
<dbReference type="GO" id="GO:0043103">
    <property type="term" value="P:hypoxanthine salvage"/>
    <property type="evidence" value="ECO:0007669"/>
    <property type="project" value="TreeGrafter"/>
</dbReference>
<dbReference type="KEGG" id="dfa:DFA_06790"/>
<proteinExistence type="inferred from homology"/>
<dbReference type="GO" id="GO:0046872">
    <property type="term" value="F:metal ion binding"/>
    <property type="evidence" value="ECO:0007669"/>
    <property type="project" value="UniProtKB-KW"/>
</dbReference>
<keyword evidence="4" id="KW-0479">Metal-binding</keyword>
<dbReference type="STRING" id="1054147.F4Q2A3"/>
<dbReference type="InterPro" id="IPR006330">
    <property type="entry name" value="Ado/ade_deaminase"/>
</dbReference>
<dbReference type="InterPro" id="IPR032466">
    <property type="entry name" value="Metal_Hydrolase"/>
</dbReference>